<dbReference type="Proteomes" id="UP001183643">
    <property type="component" value="Unassembled WGS sequence"/>
</dbReference>
<name>A0AAE3YRE8_9ACTN</name>
<feature type="region of interest" description="Disordered" evidence="1">
    <location>
        <begin position="323"/>
        <end position="344"/>
    </location>
</feature>
<protein>
    <submittedName>
        <fullName evidence="3">Uncharacterized protein</fullName>
    </submittedName>
</protein>
<keyword evidence="4" id="KW-1185">Reference proteome</keyword>
<feature type="transmembrane region" description="Helical" evidence="2">
    <location>
        <begin position="253"/>
        <end position="273"/>
    </location>
</feature>
<evidence type="ECO:0000313" key="3">
    <source>
        <dbReference type="EMBL" id="MDR7277262.1"/>
    </source>
</evidence>
<comment type="caution">
    <text evidence="3">The sequence shown here is derived from an EMBL/GenBank/DDBJ whole genome shotgun (WGS) entry which is preliminary data.</text>
</comment>
<proteinExistence type="predicted"/>
<feature type="transmembrane region" description="Helical" evidence="2">
    <location>
        <begin position="294"/>
        <end position="316"/>
    </location>
</feature>
<keyword evidence="2" id="KW-1133">Transmembrane helix</keyword>
<accession>A0AAE3YRE8</accession>
<keyword evidence="2" id="KW-0472">Membrane</keyword>
<dbReference type="RefSeq" id="WP_310369456.1">
    <property type="nucleotide sequence ID" value="NZ_JAVDYB010000001.1"/>
</dbReference>
<dbReference type="AlphaFoldDB" id="A0AAE3YRE8"/>
<reference evidence="3" key="1">
    <citation type="submission" date="2023-07" db="EMBL/GenBank/DDBJ databases">
        <title>Sequencing the genomes of 1000 actinobacteria strains.</title>
        <authorList>
            <person name="Klenk H.-P."/>
        </authorList>
    </citation>
    <scope>NUCLEOTIDE SEQUENCE</scope>
    <source>
        <strain evidence="3">DSM 44707</strain>
    </source>
</reference>
<feature type="transmembrane region" description="Helical" evidence="2">
    <location>
        <begin position="211"/>
        <end position="233"/>
    </location>
</feature>
<dbReference type="EMBL" id="JAVDYB010000001">
    <property type="protein sequence ID" value="MDR7277262.1"/>
    <property type="molecule type" value="Genomic_DNA"/>
</dbReference>
<evidence type="ECO:0000313" key="4">
    <source>
        <dbReference type="Proteomes" id="UP001183643"/>
    </source>
</evidence>
<gene>
    <name evidence="3" type="ORF">J2S41_004040</name>
</gene>
<sequence>MLDSSARRRPVAVLLTLLVALAGAYLGGAAVNRAAWEFAPGLPSGAAANEITATLLPGLHVWGGGDADLFVSQSDGEGIEYGYATYWVRHTGPTRDIQAYTTDARDRLAAAGWRVHDYIYDPPEDLIDGGTASAARFWAERPGLVLGFEDFLFTERPAYDADGGIQITLRRDDPGWLAPVTWAGAILGGVLAGALAVWTRRRIAVVPGGSRIAATTTVFMLLLLLPGMLVQPVPEVPGKAPFWGGFMDLGEGPAVLAAVLAVPLLGVAVVIAFRAGPLWPLIRRVALAAGRRRWLVLATALVVVAVAALTWTAAAVPAARPEAAPSECRPAPGPPAQAPASETNGSTLARVYVDPASTPDERNLIAAAIRRSWAGVDGPLVWDPDSAEFRDVYCDGGVIPAEAVAGLPYFFEVELAVPTDYPALVQEVTGLRGVVTVRQERPRED</sequence>
<feature type="transmembrane region" description="Helical" evidence="2">
    <location>
        <begin position="176"/>
        <end position="199"/>
    </location>
</feature>
<keyword evidence="2" id="KW-0812">Transmembrane</keyword>
<evidence type="ECO:0000256" key="2">
    <source>
        <dbReference type="SAM" id="Phobius"/>
    </source>
</evidence>
<organism evidence="3 4">
    <name type="scientific">Catenuloplanes atrovinosus</name>
    <dbReference type="NCBI Taxonomy" id="137266"/>
    <lineage>
        <taxon>Bacteria</taxon>
        <taxon>Bacillati</taxon>
        <taxon>Actinomycetota</taxon>
        <taxon>Actinomycetes</taxon>
        <taxon>Micromonosporales</taxon>
        <taxon>Micromonosporaceae</taxon>
        <taxon>Catenuloplanes</taxon>
    </lineage>
</organism>
<evidence type="ECO:0000256" key="1">
    <source>
        <dbReference type="SAM" id="MobiDB-lite"/>
    </source>
</evidence>